<evidence type="ECO:0000313" key="3">
    <source>
        <dbReference type="Proteomes" id="UP000064183"/>
    </source>
</evidence>
<evidence type="ECO:0000313" key="2">
    <source>
        <dbReference type="EMBL" id="ALU92273.1"/>
    </source>
</evidence>
<dbReference type="PANTHER" id="PTHR12128">
    <property type="entry name" value="DIHYDRODIPICOLINATE SYNTHASE"/>
    <property type="match status" value="1"/>
</dbReference>
<dbReference type="EMBL" id="CP013738">
    <property type="protein sequence ID" value="ALU92273.1"/>
    <property type="molecule type" value="Genomic_DNA"/>
</dbReference>
<dbReference type="SUPFAM" id="SSF51569">
    <property type="entry name" value="Aldolase"/>
    <property type="match status" value="1"/>
</dbReference>
<keyword evidence="1" id="KW-0456">Lyase</keyword>
<dbReference type="InterPro" id="IPR002220">
    <property type="entry name" value="DapA-like"/>
</dbReference>
<gene>
    <name evidence="2" type="ORF">WQO_02200</name>
</gene>
<name>A0A0U3KCD7_STRGL</name>
<dbReference type="AlphaFoldDB" id="A0A0U3KCD7"/>
<dbReference type="Proteomes" id="UP000064183">
    <property type="component" value="Chromosome"/>
</dbReference>
<dbReference type="STRING" id="1172567.WQO_02200"/>
<dbReference type="RefSeq" id="WP_010061775.1">
    <property type="nucleotide sequence ID" value="NZ_CP013738.1"/>
</dbReference>
<dbReference type="PANTHER" id="PTHR12128:SF51">
    <property type="entry name" value="BLL4205 PROTEIN"/>
    <property type="match status" value="1"/>
</dbReference>
<dbReference type="GeneID" id="27781102"/>
<sequence length="355" mass="37511">MPASAPLAPAAAALLHRGTVIPAHPLALTADRTVDERRQRALTRYYLEAGAGGVAVGVHTTQFAIRGHGLFRPVLELAAEESASAVASRPFLRIAGVAGPVRQAVEEAATARALGYDAVLVSPAGLPHATLDDLLDRSAAVGEILPVIGFYLQEAVGGRELPRAYWRALADQESTVAVKAAPFDRYRTLELVQGIADSGRGADVALYTGNDDTIVADLLTPYHVTTPTGPAVRRFVGGLLGHWAVWTRSAVRLLADVHAADAGDEAARQRALARLAGDTDANAAVYDVRGSFAGVIAGVHEVLRRQGLLNGVWCLDPAEGLSPGQAREIDRVHSTYPWLAEEDAFIAGALPRWLA</sequence>
<proteinExistence type="predicted"/>
<protein>
    <submittedName>
        <fullName evidence="2">Dihydrodipicolinate synthase family protein</fullName>
    </submittedName>
</protein>
<reference evidence="2 3" key="1">
    <citation type="journal article" date="2012" name="J. Bacteriol.">
        <title>Draft genome sequence of Streptomyces globisporus C-1027, which produces an antitumor antibiotic consisting of a nine-membered enediyne with a chromoprotein.</title>
        <authorList>
            <person name="Wang L."/>
            <person name="Wang S."/>
            <person name="He Q."/>
            <person name="Yu T."/>
            <person name="Li Q."/>
            <person name="Hong B."/>
        </authorList>
    </citation>
    <scope>NUCLEOTIDE SEQUENCE [LARGE SCALE GENOMIC DNA]</scope>
    <source>
        <strain evidence="2 3">C-1027</strain>
    </source>
</reference>
<dbReference type="SMART" id="SM01130">
    <property type="entry name" value="DHDPS"/>
    <property type="match status" value="1"/>
</dbReference>
<dbReference type="KEGG" id="sgb:WQO_02200"/>
<accession>A0A0U3KCD7</accession>
<dbReference type="InterPro" id="IPR013785">
    <property type="entry name" value="Aldolase_TIM"/>
</dbReference>
<organism evidence="2 3">
    <name type="scientific">Streptomyces globisporus C-1027</name>
    <dbReference type="NCBI Taxonomy" id="1172567"/>
    <lineage>
        <taxon>Bacteria</taxon>
        <taxon>Bacillati</taxon>
        <taxon>Actinomycetota</taxon>
        <taxon>Actinomycetes</taxon>
        <taxon>Kitasatosporales</taxon>
        <taxon>Streptomycetaceae</taxon>
        <taxon>Streptomyces</taxon>
    </lineage>
</organism>
<dbReference type="GO" id="GO:0008840">
    <property type="term" value="F:4-hydroxy-tetrahydrodipicolinate synthase activity"/>
    <property type="evidence" value="ECO:0007669"/>
    <property type="project" value="TreeGrafter"/>
</dbReference>
<dbReference type="Gene3D" id="3.20.20.70">
    <property type="entry name" value="Aldolase class I"/>
    <property type="match status" value="1"/>
</dbReference>
<evidence type="ECO:0000256" key="1">
    <source>
        <dbReference type="ARBA" id="ARBA00023239"/>
    </source>
</evidence>